<keyword evidence="2" id="KW-1185">Reference proteome</keyword>
<comment type="caution">
    <text evidence="1">The sequence shown here is derived from an EMBL/GenBank/DDBJ whole genome shotgun (WGS) entry which is preliminary data.</text>
</comment>
<dbReference type="EMBL" id="PVWO01000142">
    <property type="protein sequence ID" value="PSB56154.1"/>
    <property type="molecule type" value="Genomic_DNA"/>
</dbReference>
<dbReference type="RefSeq" id="WP_106305102.1">
    <property type="nucleotide sequence ID" value="NZ_PVWO01000142.1"/>
</dbReference>
<sequence length="212" mass="24971">MTIHFIGGENQAGKSWFVRALVEIIAVNSPRTIVADASIDKKIGTIYSPTFNRSYELQFSGDRPLAADPLLVYGNEWEIVVKIPAQARHYFLKWLHDISLEETDIDCRYWFVSRGKDDYPSEILEIFKERCFLVENQYYLANFQLFQQPEFDRNRTVKLPAFTRDPILIDRIERSGLPLSAFSERSQTIDRSRIFRFLQPLRESEIFNRKYC</sequence>
<evidence type="ECO:0000313" key="2">
    <source>
        <dbReference type="Proteomes" id="UP000238937"/>
    </source>
</evidence>
<organism evidence="1 2">
    <name type="scientific">Chamaesiphon polymorphus CCALA 037</name>
    <dbReference type="NCBI Taxonomy" id="2107692"/>
    <lineage>
        <taxon>Bacteria</taxon>
        <taxon>Bacillati</taxon>
        <taxon>Cyanobacteriota</taxon>
        <taxon>Cyanophyceae</taxon>
        <taxon>Gomontiellales</taxon>
        <taxon>Chamaesiphonaceae</taxon>
        <taxon>Chamaesiphon</taxon>
    </lineage>
</organism>
<dbReference type="OrthoDB" id="200044at2"/>
<proteinExistence type="predicted"/>
<evidence type="ECO:0000313" key="1">
    <source>
        <dbReference type="EMBL" id="PSB56154.1"/>
    </source>
</evidence>
<name>A0A2T1GEZ3_9CYAN</name>
<accession>A0A2T1GEZ3</accession>
<reference evidence="1 2" key="1">
    <citation type="submission" date="2018-03" db="EMBL/GenBank/DDBJ databases">
        <title>The ancient ancestry and fast evolution of plastids.</title>
        <authorList>
            <person name="Moore K.R."/>
            <person name="Magnabosco C."/>
            <person name="Momper L."/>
            <person name="Gold D.A."/>
            <person name="Bosak T."/>
            <person name="Fournier G.P."/>
        </authorList>
    </citation>
    <scope>NUCLEOTIDE SEQUENCE [LARGE SCALE GENOMIC DNA]</scope>
    <source>
        <strain evidence="1 2">CCALA 037</strain>
    </source>
</reference>
<dbReference type="Proteomes" id="UP000238937">
    <property type="component" value="Unassembled WGS sequence"/>
</dbReference>
<gene>
    <name evidence="1" type="ORF">C7B77_12810</name>
</gene>
<protein>
    <submittedName>
        <fullName evidence="1">Uncharacterized protein</fullName>
    </submittedName>
</protein>
<dbReference type="AlphaFoldDB" id="A0A2T1GEZ3"/>